<dbReference type="SUPFAM" id="SSF49384">
    <property type="entry name" value="Carbohydrate-binding domain"/>
    <property type="match status" value="1"/>
</dbReference>
<dbReference type="InterPro" id="IPR002102">
    <property type="entry name" value="Cohesin_dom"/>
</dbReference>
<dbReference type="InterPro" id="IPR038591">
    <property type="entry name" value="NolW-like_sf"/>
</dbReference>
<dbReference type="AlphaFoldDB" id="A0A9X4R597"/>
<keyword evidence="2" id="KW-0732">Signal</keyword>
<sequence length="758" mass="81654">MTALATLLSGCADQRIRSESDRLMHDNHYEQAYDLLEGGLKQYPDSMLLRSGSLQARNAALNRLLDDAASARAEGALDEAEALLQRAQRFDPSGRRVSTLLAELAVERKQRAALAEAEDLAFKKKPDAALRVLAEALKDNARQPDLLALQRRLQGEQRRIQAKAAQLGLSETRPISLDFRDANLRTVLDVVTRNSGVNFVLDKDIKPDVRVTVFLRSARVEDAIDLIVSTHQLAKKVIDEQTLLIYPNTPEKQREYQEQVVRVFYLANAEAKGAAAFLKSMLRAKDPFVDERSNMLALRDTPEMIEMAERLITLYDTADAEVVLELEVLEIRTNRLLELGVQFPDSLTLTPLAPSTGSGSSTGGSGLTVSNLNRLGWDRVGVGINGLLVNLKRQVGDVNTLANPRIRVRSKDKAKVLIGDKVPIVSATTGQTGFVSDSVSYLDVGLKLDVEPTVYADDDVAIKIGLEVSSIASQVTTKSGSLAYQIGTRSASTVLRLRDGETQLLAGLISRDERSSANRIPGLGDLPLAGRLFGSQRDEAVRTELVLAITPRVVRNMRRPEISESELWVGTELSPRIRGVGGLVSKREVSEGGASVASTPSTGPTTVGLPTAAPDAPAVVKPGVSLRWQGPAQARVGEVFSVALDLDSGSPIRGLPLQVKFSQSQLELVDVEEGEYFKGDGSPTSFTKAVDAGSGVVRAGVLRNQAKGATGQGPVVRLKFKALKPGAAEVSLMAADPIALGNPLPPTPLPPLLRVNVQ</sequence>
<dbReference type="InterPro" id="IPR008965">
    <property type="entry name" value="CBM2/CBM3_carb-bd_dom_sf"/>
</dbReference>
<protein>
    <submittedName>
        <fullName evidence="9">General secretion pathway protein GspD</fullName>
    </submittedName>
</protein>
<evidence type="ECO:0000256" key="2">
    <source>
        <dbReference type="ARBA" id="ARBA00022729"/>
    </source>
</evidence>
<evidence type="ECO:0000256" key="1">
    <source>
        <dbReference type="ARBA" id="ARBA00004370"/>
    </source>
</evidence>
<accession>A0A9X4R597</accession>
<proteinExistence type="inferred from homology"/>
<dbReference type="PANTHER" id="PTHR30332:SF17">
    <property type="entry name" value="TYPE IV PILIATION SYSTEM PROTEIN DR_0774-RELATED"/>
    <property type="match status" value="1"/>
</dbReference>
<dbReference type="GO" id="GO:0009279">
    <property type="term" value="C:cell outer membrane"/>
    <property type="evidence" value="ECO:0007669"/>
    <property type="project" value="UniProtKB-SubCell"/>
</dbReference>
<evidence type="ECO:0000259" key="6">
    <source>
        <dbReference type="Pfam" id="PF00263"/>
    </source>
</evidence>
<dbReference type="InterPro" id="IPR001775">
    <property type="entry name" value="GspD/PilQ"/>
</dbReference>
<dbReference type="PANTHER" id="PTHR30332">
    <property type="entry name" value="PROBABLE GENERAL SECRETION PATHWAY PROTEIN D"/>
    <property type="match status" value="1"/>
</dbReference>
<dbReference type="Gene3D" id="2.60.40.680">
    <property type="match status" value="1"/>
</dbReference>
<dbReference type="CDD" id="cd08547">
    <property type="entry name" value="Type_II_cohesin"/>
    <property type="match status" value="1"/>
</dbReference>
<dbReference type="Pfam" id="PF03958">
    <property type="entry name" value="Secretin_N"/>
    <property type="match status" value="1"/>
</dbReference>
<dbReference type="PRINTS" id="PR00811">
    <property type="entry name" value="BCTERIALGSPD"/>
</dbReference>
<evidence type="ECO:0000256" key="3">
    <source>
        <dbReference type="ARBA" id="ARBA00023136"/>
    </source>
</evidence>
<dbReference type="Pfam" id="PF00263">
    <property type="entry name" value="Secretin"/>
    <property type="match status" value="1"/>
</dbReference>
<evidence type="ECO:0000313" key="9">
    <source>
        <dbReference type="EMBL" id="MDG0864132.1"/>
    </source>
</evidence>
<dbReference type="GO" id="GO:0009306">
    <property type="term" value="P:protein secretion"/>
    <property type="evidence" value="ECO:0007669"/>
    <property type="project" value="InterPro"/>
</dbReference>
<keyword evidence="10" id="KW-1185">Reference proteome</keyword>
<keyword evidence="3" id="KW-0472">Membrane</keyword>
<dbReference type="GO" id="GO:0015627">
    <property type="term" value="C:type II protein secretion system complex"/>
    <property type="evidence" value="ECO:0007669"/>
    <property type="project" value="TreeGrafter"/>
</dbReference>
<feature type="domain" description="Type II/III secretion system secretin-like" evidence="6">
    <location>
        <begin position="394"/>
        <end position="555"/>
    </location>
</feature>
<dbReference type="InterPro" id="IPR004846">
    <property type="entry name" value="T2SS/T3SS_dom"/>
</dbReference>
<dbReference type="InterPro" id="IPR005644">
    <property type="entry name" value="NolW-like"/>
</dbReference>
<evidence type="ECO:0000259" key="8">
    <source>
        <dbReference type="Pfam" id="PF03958"/>
    </source>
</evidence>
<dbReference type="EMBL" id="SGUG01000027">
    <property type="protein sequence ID" value="MDG0864132.1"/>
    <property type="molecule type" value="Genomic_DNA"/>
</dbReference>
<reference evidence="9" key="1">
    <citation type="submission" date="2019-02" db="EMBL/GenBank/DDBJ databases">
        <title>Draft genome of the type strain Pelomonas aquatica CCUG 52575T.</title>
        <authorList>
            <person name="Gomila M."/>
            <person name="Lalucat J."/>
        </authorList>
    </citation>
    <scope>NUCLEOTIDE SEQUENCE</scope>
    <source>
        <strain evidence="9">CCUG 52575</strain>
    </source>
</reference>
<organism evidence="9 10">
    <name type="scientific">Pelomonas aquatica</name>
    <dbReference type="NCBI Taxonomy" id="431058"/>
    <lineage>
        <taxon>Bacteria</taxon>
        <taxon>Pseudomonadati</taxon>
        <taxon>Pseudomonadota</taxon>
        <taxon>Betaproteobacteria</taxon>
        <taxon>Burkholderiales</taxon>
        <taxon>Sphaerotilaceae</taxon>
        <taxon>Roseateles</taxon>
    </lineage>
</organism>
<evidence type="ECO:0000256" key="5">
    <source>
        <dbReference type="RuleBase" id="RU004004"/>
    </source>
</evidence>
<comment type="subcellular location">
    <subcellularLocation>
        <location evidence="5">Cell outer membrane</location>
    </subcellularLocation>
    <subcellularLocation>
        <location evidence="1">Membrane</location>
    </subcellularLocation>
</comment>
<dbReference type="Gene3D" id="3.30.1370.120">
    <property type="match status" value="1"/>
</dbReference>
<name>A0A9X4R597_9BURK</name>
<dbReference type="InterPro" id="IPR050810">
    <property type="entry name" value="Bact_Secretion_Sys_Channel"/>
</dbReference>
<dbReference type="GO" id="GO:0000272">
    <property type="term" value="P:polysaccharide catabolic process"/>
    <property type="evidence" value="ECO:0007669"/>
    <property type="project" value="InterPro"/>
</dbReference>
<comment type="caution">
    <text evidence="9">The sequence shown here is derived from an EMBL/GenBank/DDBJ whole genome shotgun (WGS) entry which is preliminary data.</text>
</comment>
<evidence type="ECO:0000256" key="4">
    <source>
        <dbReference type="RuleBase" id="RU004003"/>
    </source>
</evidence>
<dbReference type="RefSeq" id="WP_378990558.1">
    <property type="nucleotide sequence ID" value="NZ_JBHSRN010000028.1"/>
</dbReference>
<feature type="domain" description="Cohesin" evidence="7">
    <location>
        <begin position="632"/>
        <end position="728"/>
    </location>
</feature>
<dbReference type="GO" id="GO:0030246">
    <property type="term" value="F:carbohydrate binding"/>
    <property type="evidence" value="ECO:0007669"/>
    <property type="project" value="InterPro"/>
</dbReference>
<dbReference type="Pfam" id="PF00963">
    <property type="entry name" value="Cohesin"/>
    <property type="match status" value="1"/>
</dbReference>
<comment type="similarity">
    <text evidence="4">Belongs to the bacterial secretin family.</text>
</comment>
<feature type="domain" description="NolW-like" evidence="8">
    <location>
        <begin position="261"/>
        <end position="318"/>
    </location>
</feature>
<evidence type="ECO:0000313" key="10">
    <source>
        <dbReference type="Proteomes" id="UP001152766"/>
    </source>
</evidence>
<dbReference type="Proteomes" id="UP001152766">
    <property type="component" value="Unassembled WGS sequence"/>
</dbReference>
<dbReference type="Gene3D" id="3.55.50.30">
    <property type="match status" value="1"/>
</dbReference>
<evidence type="ECO:0000259" key="7">
    <source>
        <dbReference type="Pfam" id="PF00963"/>
    </source>
</evidence>
<keyword evidence="5" id="KW-0813">Transport</keyword>
<gene>
    <name evidence="9" type="ORF">EXJ73_16855</name>
</gene>